<keyword evidence="2" id="KW-1185">Reference proteome</keyword>
<gene>
    <name evidence="1" type="ORF">PAPOLLO_LOCUS14553</name>
</gene>
<organism evidence="1 2">
    <name type="scientific">Parnassius apollo</name>
    <name type="common">Apollo butterfly</name>
    <name type="synonym">Papilio apollo</name>
    <dbReference type="NCBI Taxonomy" id="110799"/>
    <lineage>
        <taxon>Eukaryota</taxon>
        <taxon>Metazoa</taxon>
        <taxon>Ecdysozoa</taxon>
        <taxon>Arthropoda</taxon>
        <taxon>Hexapoda</taxon>
        <taxon>Insecta</taxon>
        <taxon>Pterygota</taxon>
        <taxon>Neoptera</taxon>
        <taxon>Endopterygota</taxon>
        <taxon>Lepidoptera</taxon>
        <taxon>Glossata</taxon>
        <taxon>Ditrysia</taxon>
        <taxon>Papilionoidea</taxon>
        <taxon>Papilionidae</taxon>
        <taxon>Parnassiinae</taxon>
        <taxon>Parnassini</taxon>
        <taxon>Parnassius</taxon>
        <taxon>Parnassius</taxon>
    </lineage>
</organism>
<dbReference type="Proteomes" id="UP000691718">
    <property type="component" value="Unassembled WGS sequence"/>
</dbReference>
<sequence length="2196" mass="255395">MLGRHFRDLLPRVQRMGKDAEVRYFNDVRKCIRDTFRHVCEEETVTCPEIERRLCVHRKEYHSPCQNRNTGKSLNQRDSKICCNCKKPLPCQCLLNKSFNKQQKNKMLVHHKFSDQHTSFTDILHQKVSCCRLCKKEKEYEEKLLKQALEWLQEIPVDANCSSYDKNRRQEIVRKLVDTLLKYTDVKDKQKEEIKKCLDILPMWQPIDQYDRDLFKNKLTERLLSRLCILSNNDKYLKEIVSNWIDELLTNQEPVNNSFVNKEHIINKFVTQIQSLTSDETSDEQYFKEKIKSIVMNLLKNTPIESVNHDISFINRAADKLVKDITLTQPVEVSRTNPDKNGKQYRTDNYGNQVSKWNDNKPNLEISNTITNLNKSEEFDRNHNIENNNVTYKIKNDIKKNIDIIKKGNLDSRTESLLLEQIKIKLEALPEDYKIIDETNVEKQYFKEKINSPVTDLIKNTPIESINQDINFINRSEDKLVNDITSIQSVKVSTTKPDNGSTQYRKDSYENQVSKWMDNHQNLETANAIMNLNKSEELHIKHDIEGIKDDVIKIIDIIKKEKLDSKAESLLIELITKLEALPKDCKIIEETNVEKQYFKDKIKLPVTDIIKNTPKVINNDASFVRAADKLVKDVTSIQPVKVSTTKPDNSGAQYKKDSYENRGIKCTDNNKNPETQNTIMNLNKSEEFDRNHNIESVNDKIKGDIKKITDIIKKDNLDSRTESLLIELISIKLEALPKNYNIFEETNVGKPVLDKVKQIQNNNSMSNLKPKQHDNFKENPHLQGFIRNKISLKDEITNTISTKNYKDELSLNDSGTNLIQTDASFSKAFLPFSELSIRLEKDIQSYVKEQVSKILNEYSVDNKNRKKIENKFTNILTDQIMRGHNNNNFKEMAYSTLQEINLPDSKLGDLYKSLLQFTKEMSLSFNTKTSSFVRNINTDVPKEREKDDSLINIEREITSFISEITGNFRPELVLKLTAPTKHLAAEIKKVLSNFKHSIKETKDTITKLIFNFLKNQGLPTDAQTEKLAKILVKQLLKISLHTSTPTSANENSFLSTSNQPSTISSIRIGDKYFDTLENESLIPIYESAESYLFVNEIENLIGSWMRNTKLKRIFSKAMINNIISDIIRRKRYLQLNSEIQTSYDEEHKFLKLLFAKWMDNSDSFSNIDFYIDSLVNQIIGLYMPEVTNDLKLKNDPITVTSMEVLKWIQKLPPDHLVSHDNNYHKLIAKEMAKNMRTAMNQNSNPELFLENEIEHWLPKIVKVSYGSDFHGLTVNLKDYIKEDVLQNLNLPKYNNQSTKNINDAIMKWLKSSPIYQRRNTQEKLLQENLMSNLSRDLNHIISSLKPTRNIDDRELILKLIETQLKQFPVDPTIRYDDKYHRKTALEILNHLKNLGIFRNSSTNIVTIKDNISDWLQNIPLRSILSPNNEKAAVNEIYSIFSEYLDSRLMDTKTVQHHKNKIINVLKSLPLGDDLSNDKLQTLVDNLFEILKCNSKETSLMDRTDELEYFKENTKKLLIRAIEKWCERFPINIEDNSEDKAKKREIKDRLISGLVNVLNNLTINSNLVDDLNAFENLLKNEIGHLFDTLFESNDKLLPLQNDLFNITKDILNRYRNVLTLNIYKNHLRDIIDKSIPVISDFSSEQQNSLENMKEKLIEAFISLHKISNDDTREYKEKLKREVNEFCSNYLKRYPASPLEADKLCNDLYTALQNVSFLDSPKLDETQIKQIKKQNDIKTVLADLPLENIESNNLLKTKFAHFLLERLKGEPKNLEQEIIEWLKQFSFKPEHNVNMPEIAKDVIRKLGSCNSIEKYNKNTKLQSMQQSANIQSSSQCLIESPLVKANAANHSQILLQERPVYSRHGFKSVEKDLHINQRSKNMGIQTEEVRPESCSFENTHEYHITKNDKTLIHQKTCPSISCTYYPNSSNNKQSQETQTSNRTEVSPHIIVKEYYWNSTSSCHMDNSQYESQSIHSQLRRTVPSWPLPQTNISCKSPELSTHHSRSTRIPYIASGSLCPPNMPTVETELSSLSRPINQQPLDKIDDPWVITKSPSNGRHEPRQSNHHLTSKNINDVTQNINDRHRFPKHKTASCSNTKKSRYKLTDGFYLTRELPDYISCANIEKNISDLNLNNFLPKERELDRTVMCRCYGRRDAKLLQRQVPDSLKLFDQQHINNIRKRFKSRGALCPHPSAFYFS</sequence>
<evidence type="ECO:0000313" key="1">
    <source>
        <dbReference type="EMBL" id="CAG5005358.1"/>
    </source>
</evidence>
<evidence type="ECO:0000313" key="2">
    <source>
        <dbReference type="Proteomes" id="UP000691718"/>
    </source>
</evidence>
<dbReference type="EMBL" id="CAJQZP010000978">
    <property type="protein sequence ID" value="CAG5005358.1"/>
    <property type="molecule type" value="Genomic_DNA"/>
</dbReference>
<dbReference type="OrthoDB" id="6896629at2759"/>
<proteinExistence type="predicted"/>
<accession>A0A8S3X7I8</accession>
<name>A0A8S3X7I8_PARAO</name>
<reference evidence="1" key="1">
    <citation type="submission" date="2021-04" db="EMBL/GenBank/DDBJ databases">
        <authorList>
            <person name="Tunstrom K."/>
        </authorList>
    </citation>
    <scope>NUCLEOTIDE SEQUENCE</scope>
</reference>
<comment type="caution">
    <text evidence="1">The sequence shown here is derived from an EMBL/GenBank/DDBJ whole genome shotgun (WGS) entry which is preliminary data.</text>
</comment>
<protein>
    <submittedName>
        <fullName evidence="1">(apollo) hypothetical protein</fullName>
    </submittedName>
</protein>